<keyword evidence="2" id="KW-1185">Reference proteome</keyword>
<dbReference type="KEGG" id="tee:Tel_02735"/>
<reference evidence="1" key="1">
    <citation type="submission" date="2015-10" db="EMBL/GenBank/DDBJ databases">
        <title>Description of Candidatus Tenderia electrophaga gen. nov, sp. nov., an Uncultivated Electroautotroph from a Biocathode Enrichment.</title>
        <authorList>
            <person name="Eddie B.J."/>
            <person name="Malanoski A.P."/>
            <person name="Wang Z."/>
            <person name="Hall R.J."/>
            <person name="Oh S.D."/>
            <person name="Heiner C."/>
            <person name="Lin B."/>
            <person name="Strycharz-Glaven S.M."/>
        </authorList>
    </citation>
    <scope>NUCLEOTIDE SEQUENCE [LARGE SCALE GENOMIC DNA]</scope>
    <source>
        <strain evidence="1">NRL1</strain>
    </source>
</reference>
<proteinExistence type="predicted"/>
<dbReference type="STRING" id="1748243.Tel_02735"/>
<sequence>MSKEIGQAGKARRDKAVSMAMKRKEEYLGARVPKELRDRVIQTAKEMGIPVSILIRNTLEDAFGMGPPARAPSSASKETPADADIFNTVLGWEKIQLNKTVSCLGCGTVLQQGKKAFLGLGASEPVVICDACKGHV</sequence>
<evidence type="ECO:0000313" key="2">
    <source>
        <dbReference type="Proteomes" id="UP000055136"/>
    </source>
</evidence>
<protein>
    <submittedName>
        <fullName evidence="1">Uncharacterized protein</fullName>
    </submittedName>
</protein>
<dbReference type="Proteomes" id="UP000055136">
    <property type="component" value="Chromosome"/>
</dbReference>
<evidence type="ECO:0000313" key="1">
    <source>
        <dbReference type="EMBL" id="ALP52145.1"/>
    </source>
</evidence>
<name>A0A0S2TAH7_9GAMM</name>
<dbReference type="AlphaFoldDB" id="A0A0S2TAH7"/>
<dbReference type="EMBL" id="CP013099">
    <property type="protein sequence ID" value="ALP52145.1"/>
    <property type="molecule type" value="Genomic_DNA"/>
</dbReference>
<organism evidence="1 2">
    <name type="scientific">Candidatus Tenderia electrophaga</name>
    <dbReference type="NCBI Taxonomy" id="1748243"/>
    <lineage>
        <taxon>Bacteria</taxon>
        <taxon>Pseudomonadati</taxon>
        <taxon>Pseudomonadota</taxon>
        <taxon>Gammaproteobacteria</taxon>
        <taxon>Candidatus Tenderiales</taxon>
        <taxon>Candidatus Tenderiaceae</taxon>
        <taxon>Candidatus Tenderia</taxon>
    </lineage>
</organism>
<accession>A0A0S2TAH7</accession>
<gene>
    <name evidence="1" type="ORF">Tel_02735</name>
</gene>